<evidence type="ECO:0000313" key="1">
    <source>
        <dbReference type="EMBL" id="KAH3703304.1"/>
    </source>
</evidence>
<evidence type="ECO:0000313" key="2">
    <source>
        <dbReference type="Proteomes" id="UP000828390"/>
    </source>
</evidence>
<dbReference type="AlphaFoldDB" id="A0A9D3YM27"/>
<dbReference type="EMBL" id="JAIWYP010000015">
    <property type="protein sequence ID" value="KAH3703304.1"/>
    <property type="molecule type" value="Genomic_DNA"/>
</dbReference>
<keyword evidence="2" id="KW-1185">Reference proteome</keyword>
<organism evidence="1 2">
    <name type="scientific">Dreissena polymorpha</name>
    <name type="common">Zebra mussel</name>
    <name type="synonym">Mytilus polymorpha</name>
    <dbReference type="NCBI Taxonomy" id="45954"/>
    <lineage>
        <taxon>Eukaryota</taxon>
        <taxon>Metazoa</taxon>
        <taxon>Spiralia</taxon>
        <taxon>Lophotrochozoa</taxon>
        <taxon>Mollusca</taxon>
        <taxon>Bivalvia</taxon>
        <taxon>Autobranchia</taxon>
        <taxon>Heteroconchia</taxon>
        <taxon>Euheterodonta</taxon>
        <taxon>Imparidentia</taxon>
        <taxon>Neoheterodontei</taxon>
        <taxon>Myida</taxon>
        <taxon>Dreissenoidea</taxon>
        <taxon>Dreissenidae</taxon>
        <taxon>Dreissena</taxon>
    </lineage>
</organism>
<gene>
    <name evidence="1" type="ORF">DPMN_078336</name>
</gene>
<accession>A0A9D3YM27</accession>
<reference evidence="1" key="1">
    <citation type="journal article" date="2019" name="bioRxiv">
        <title>The Genome of the Zebra Mussel, Dreissena polymorpha: A Resource for Invasive Species Research.</title>
        <authorList>
            <person name="McCartney M.A."/>
            <person name="Auch B."/>
            <person name="Kono T."/>
            <person name="Mallez S."/>
            <person name="Zhang Y."/>
            <person name="Obille A."/>
            <person name="Becker A."/>
            <person name="Abrahante J.E."/>
            <person name="Garbe J."/>
            <person name="Badalamenti J.P."/>
            <person name="Herman A."/>
            <person name="Mangelson H."/>
            <person name="Liachko I."/>
            <person name="Sullivan S."/>
            <person name="Sone E.D."/>
            <person name="Koren S."/>
            <person name="Silverstein K.A.T."/>
            <person name="Beckman K.B."/>
            <person name="Gohl D.M."/>
        </authorList>
    </citation>
    <scope>NUCLEOTIDE SEQUENCE</scope>
    <source>
        <strain evidence="1">Duluth1</strain>
        <tissue evidence="1">Whole animal</tissue>
    </source>
</reference>
<name>A0A9D3YM27_DREPO</name>
<comment type="caution">
    <text evidence="1">The sequence shown here is derived from an EMBL/GenBank/DDBJ whole genome shotgun (WGS) entry which is preliminary data.</text>
</comment>
<dbReference type="Proteomes" id="UP000828390">
    <property type="component" value="Unassembled WGS sequence"/>
</dbReference>
<proteinExistence type="predicted"/>
<reference evidence="1" key="2">
    <citation type="submission" date="2020-11" db="EMBL/GenBank/DDBJ databases">
        <authorList>
            <person name="McCartney M.A."/>
            <person name="Auch B."/>
            <person name="Kono T."/>
            <person name="Mallez S."/>
            <person name="Becker A."/>
            <person name="Gohl D.M."/>
            <person name="Silverstein K.A.T."/>
            <person name="Koren S."/>
            <person name="Bechman K.B."/>
            <person name="Herman A."/>
            <person name="Abrahante J.E."/>
            <person name="Garbe J."/>
        </authorList>
    </citation>
    <scope>NUCLEOTIDE SEQUENCE</scope>
    <source>
        <strain evidence="1">Duluth1</strain>
        <tissue evidence="1">Whole animal</tissue>
    </source>
</reference>
<protein>
    <submittedName>
        <fullName evidence="1">Uncharacterized protein</fullName>
    </submittedName>
</protein>
<sequence length="58" mass="6467">MTTFPSILKAEVEEAVRSLNIIKSSLVNHGSTELIDHGRWATTSVMTALLQKILEEKK</sequence>